<evidence type="ECO:0000256" key="4">
    <source>
        <dbReference type="ARBA" id="ARBA00022827"/>
    </source>
</evidence>
<dbReference type="PRINTS" id="PR00411">
    <property type="entry name" value="PNDRDTASEI"/>
</dbReference>
<dbReference type="Proteomes" id="UP000176834">
    <property type="component" value="Unassembled WGS sequence"/>
</dbReference>
<dbReference type="PANTHER" id="PTHR42913">
    <property type="entry name" value="APOPTOSIS-INDUCING FACTOR 1"/>
    <property type="match status" value="1"/>
</dbReference>
<reference evidence="7 8" key="1">
    <citation type="journal article" date="2016" name="Nat. Commun.">
        <title>Thousands of microbial genomes shed light on interconnected biogeochemical processes in an aquifer system.</title>
        <authorList>
            <person name="Anantharaman K."/>
            <person name="Brown C.T."/>
            <person name="Hug L.A."/>
            <person name="Sharon I."/>
            <person name="Castelle C.J."/>
            <person name="Probst A.J."/>
            <person name="Thomas B.C."/>
            <person name="Singh A."/>
            <person name="Wilkins M.J."/>
            <person name="Karaoz U."/>
            <person name="Brodie E.L."/>
            <person name="Williams K.H."/>
            <person name="Hubbard S.S."/>
            <person name="Banfield J.F."/>
        </authorList>
    </citation>
    <scope>NUCLEOTIDE SEQUENCE [LARGE SCALE GENOMIC DNA]</scope>
</reference>
<proteinExistence type="inferred from homology"/>
<evidence type="ECO:0000313" key="7">
    <source>
        <dbReference type="EMBL" id="OGN07316.1"/>
    </source>
</evidence>
<dbReference type="PRINTS" id="PR00368">
    <property type="entry name" value="FADPNR"/>
</dbReference>
<keyword evidence="5" id="KW-0560">Oxidoreductase</keyword>
<evidence type="ECO:0000256" key="1">
    <source>
        <dbReference type="ARBA" id="ARBA00001974"/>
    </source>
</evidence>
<dbReference type="InterPro" id="IPR051169">
    <property type="entry name" value="NADH-Q_oxidoreductase"/>
</dbReference>
<comment type="cofactor">
    <cofactor evidence="1">
        <name>FAD</name>
        <dbReference type="ChEBI" id="CHEBI:57692"/>
    </cofactor>
</comment>
<dbReference type="PANTHER" id="PTHR42913:SF3">
    <property type="entry name" value="64 KDA MITOCHONDRIAL NADH DEHYDROGENASE (EUROFUNG)"/>
    <property type="match status" value="1"/>
</dbReference>
<dbReference type="GO" id="GO:0019646">
    <property type="term" value="P:aerobic electron transport chain"/>
    <property type="evidence" value="ECO:0007669"/>
    <property type="project" value="TreeGrafter"/>
</dbReference>
<dbReference type="Gene3D" id="3.50.50.100">
    <property type="match status" value="1"/>
</dbReference>
<sequence>MTKVLILGGGFGGVRCALDLNKKLGRESEITVVDKNGYHLFIPALYEVASAYGLKRDPFAVQLRRTICMPYADIFSKTNVNFVQAEISEINLVENKVKTEGNMILGYDYLVIALGSETADYGIPGVKEYAHQFKTLEGALFINKKLEEMSQQFLEGERTELFSFLVCGGGFTGIELAAELGCCTKVIREECKIRGRCSNITLFEAGPKILPAISEKERRLIKNRLTKLGIILMENSPIEEIGSDFVKLKTSQSVKGDLIVWTAGIKPVEFLKSIHGLPTGNTGRIKVDNFLKVEGHENVYAIGDAIEFNDPKNQKPIPAFAYVSVDQGKIAAQNIYNSIKNKKLRQYDPFHNVWIIPIGGKFALAHLGGGVLIKGFFGWIIRELVDLKYLLSIFSLNKALDIFFNDITIFSKND</sequence>
<evidence type="ECO:0000256" key="5">
    <source>
        <dbReference type="ARBA" id="ARBA00023002"/>
    </source>
</evidence>
<dbReference type="GO" id="GO:0003955">
    <property type="term" value="F:NAD(P)H dehydrogenase (quinone) activity"/>
    <property type="evidence" value="ECO:0007669"/>
    <property type="project" value="TreeGrafter"/>
</dbReference>
<dbReference type="InterPro" id="IPR036188">
    <property type="entry name" value="FAD/NAD-bd_sf"/>
</dbReference>
<dbReference type="EMBL" id="MGJN01000007">
    <property type="protein sequence ID" value="OGN07316.1"/>
    <property type="molecule type" value="Genomic_DNA"/>
</dbReference>
<dbReference type="InterPro" id="IPR023753">
    <property type="entry name" value="FAD/NAD-binding_dom"/>
</dbReference>
<name>A0A1F8F4Z5_9BACT</name>
<organism evidence="7 8">
    <name type="scientific">Candidatus Yanofskybacteria bacterium RIFCSPHIGHO2_02_FULL_38_22b</name>
    <dbReference type="NCBI Taxonomy" id="1802673"/>
    <lineage>
        <taxon>Bacteria</taxon>
        <taxon>Candidatus Yanofskyibacteriota</taxon>
    </lineage>
</organism>
<comment type="caution">
    <text evidence="7">The sequence shown here is derived from an EMBL/GenBank/DDBJ whole genome shotgun (WGS) entry which is preliminary data.</text>
</comment>
<protein>
    <recommendedName>
        <fullName evidence="6">FAD/NAD(P)-binding domain-containing protein</fullName>
    </recommendedName>
</protein>
<dbReference type="SUPFAM" id="SSF51905">
    <property type="entry name" value="FAD/NAD(P)-binding domain"/>
    <property type="match status" value="2"/>
</dbReference>
<feature type="domain" description="FAD/NAD(P)-binding" evidence="6">
    <location>
        <begin position="3"/>
        <end position="328"/>
    </location>
</feature>
<gene>
    <name evidence="7" type="ORF">A3B86_01000</name>
</gene>
<evidence type="ECO:0000259" key="6">
    <source>
        <dbReference type="Pfam" id="PF07992"/>
    </source>
</evidence>
<evidence type="ECO:0000256" key="3">
    <source>
        <dbReference type="ARBA" id="ARBA00022630"/>
    </source>
</evidence>
<comment type="similarity">
    <text evidence="2">Belongs to the NADH dehydrogenase family.</text>
</comment>
<keyword evidence="4" id="KW-0274">FAD</keyword>
<dbReference type="Pfam" id="PF07992">
    <property type="entry name" value="Pyr_redox_2"/>
    <property type="match status" value="1"/>
</dbReference>
<dbReference type="AlphaFoldDB" id="A0A1F8F4Z5"/>
<accession>A0A1F8F4Z5</accession>
<evidence type="ECO:0000256" key="2">
    <source>
        <dbReference type="ARBA" id="ARBA00005272"/>
    </source>
</evidence>
<keyword evidence="3" id="KW-0285">Flavoprotein</keyword>
<evidence type="ECO:0000313" key="8">
    <source>
        <dbReference type="Proteomes" id="UP000176834"/>
    </source>
</evidence>